<dbReference type="Pfam" id="PF08220">
    <property type="entry name" value="HTH_DeoR"/>
    <property type="match status" value="1"/>
</dbReference>
<keyword evidence="5" id="KW-0804">Transcription</keyword>
<dbReference type="PANTHER" id="PTHR30363">
    <property type="entry name" value="HTH-TYPE TRANSCRIPTIONAL REGULATOR SRLR-RELATED"/>
    <property type="match status" value="1"/>
</dbReference>
<dbReference type="EMBL" id="MCHX01000028">
    <property type="protein sequence ID" value="OFJ53212.1"/>
    <property type="molecule type" value="Genomic_DNA"/>
</dbReference>
<name>A0A1E8Q3Q4_9MYCO</name>
<gene>
    <name evidence="9" type="ORF">BEL07_13675</name>
</gene>
<dbReference type="RefSeq" id="WP_070353678.1">
    <property type="nucleotide sequence ID" value="NZ_CP043474.1"/>
</dbReference>
<evidence type="ECO:0000259" key="8">
    <source>
        <dbReference type="PROSITE" id="PS51000"/>
    </source>
</evidence>
<dbReference type="SMART" id="SM00420">
    <property type="entry name" value="HTH_DEOR"/>
    <property type="match status" value="1"/>
</dbReference>
<evidence type="ECO:0000256" key="2">
    <source>
        <dbReference type="ARBA" id="ARBA00022491"/>
    </source>
</evidence>
<keyword evidence="10" id="KW-1185">Reference proteome</keyword>
<keyword evidence="4" id="KW-0238">DNA-binding</keyword>
<dbReference type="PANTHER" id="PTHR30363:SF4">
    <property type="entry name" value="GLYCEROL-3-PHOSPHATE REGULON REPRESSOR"/>
    <property type="match status" value="1"/>
</dbReference>
<dbReference type="Proteomes" id="UP000178953">
    <property type="component" value="Unassembled WGS sequence"/>
</dbReference>
<evidence type="ECO:0000256" key="7">
    <source>
        <dbReference type="SAM" id="MobiDB-lite"/>
    </source>
</evidence>
<dbReference type="PROSITE" id="PS51000">
    <property type="entry name" value="HTH_DEOR_2"/>
    <property type="match status" value="1"/>
</dbReference>
<dbReference type="PROSITE" id="PS00894">
    <property type="entry name" value="HTH_DEOR_1"/>
    <property type="match status" value="1"/>
</dbReference>
<dbReference type="InterPro" id="IPR037171">
    <property type="entry name" value="NagB/RpiA_transferase-like"/>
</dbReference>
<feature type="region of interest" description="Disordered" evidence="7">
    <location>
        <begin position="54"/>
        <end position="73"/>
    </location>
</feature>
<dbReference type="GO" id="GO:0003700">
    <property type="term" value="F:DNA-binding transcription factor activity"/>
    <property type="evidence" value="ECO:0007669"/>
    <property type="project" value="InterPro"/>
</dbReference>
<dbReference type="InterPro" id="IPR050313">
    <property type="entry name" value="Carb_Metab_HTH_regulators"/>
</dbReference>
<dbReference type="InterPro" id="IPR001034">
    <property type="entry name" value="DeoR_HTH"/>
</dbReference>
<evidence type="ECO:0000256" key="3">
    <source>
        <dbReference type="ARBA" id="ARBA00023015"/>
    </source>
</evidence>
<organism evidence="9 10">
    <name type="scientific">Mycolicibacterium grossiae</name>
    <dbReference type="NCBI Taxonomy" id="1552759"/>
    <lineage>
        <taxon>Bacteria</taxon>
        <taxon>Bacillati</taxon>
        <taxon>Actinomycetota</taxon>
        <taxon>Actinomycetes</taxon>
        <taxon>Mycobacteriales</taxon>
        <taxon>Mycobacteriaceae</taxon>
        <taxon>Mycolicibacterium</taxon>
    </lineage>
</organism>
<dbReference type="InterPro" id="IPR036390">
    <property type="entry name" value="WH_DNA-bd_sf"/>
</dbReference>
<dbReference type="SUPFAM" id="SSF100950">
    <property type="entry name" value="NagB/RpiA/CoA transferase-like"/>
    <property type="match status" value="1"/>
</dbReference>
<accession>A0A1E8Q3Q4</accession>
<evidence type="ECO:0000256" key="4">
    <source>
        <dbReference type="ARBA" id="ARBA00023125"/>
    </source>
</evidence>
<dbReference type="AlphaFoldDB" id="A0A1E8Q3Q4"/>
<keyword evidence="3" id="KW-0805">Transcription regulation</keyword>
<dbReference type="PRINTS" id="PR00037">
    <property type="entry name" value="HTHLACR"/>
</dbReference>
<proteinExistence type="predicted"/>
<dbReference type="GO" id="GO:0003677">
    <property type="term" value="F:DNA binding"/>
    <property type="evidence" value="ECO:0007669"/>
    <property type="project" value="UniProtKB-KW"/>
</dbReference>
<protein>
    <recommendedName>
        <fullName evidence="1">Lactose phosphotransferase system repressor</fullName>
    </recommendedName>
</protein>
<evidence type="ECO:0000313" key="9">
    <source>
        <dbReference type="EMBL" id="OFJ53212.1"/>
    </source>
</evidence>
<evidence type="ECO:0000256" key="1">
    <source>
        <dbReference type="ARBA" id="ARBA00021390"/>
    </source>
</evidence>
<dbReference type="SMART" id="SM01134">
    <property type="entry name" value="DeoRC"/>
    <property type="match status" value="1"/>
</dbReference>
<keyword evidence="2" id="KW-0678">Repressor</keyword>
<dbReference type="InterPro" id="IPR036388">
    <property type="entry name" value="WH-like_DNA-bd_sf"/>
</dbReference>
<dbReference type="SUPFAM" id="SSF46785">
    <property type="entry name" value="Winged helix' DNA-binding domain"/>
    <property type="match status" value="1"/>
</dbReference>
<evidence type="ECO:0000256" key="5">
    <source>
        <dbReference type="ARBA" id="ARBA00023163"/>
    </source>
</evidence>
<dbReference type="InterPro" id="IPR014036">
    <property type="entry name" value="DeoR-like_C"/>
</dbReference>
<feature type="domain" description="HTH deoR-type" evidence="8">
    <location>
        <begin position="3"/>
        <end position="58"/>
    </location>
</feature>
<dbReference type="Pfam" id="PF00455">
    <property type="entry name" value="DeoRC"/>
    <property type="match status" value="1"/>
</dbReference>
<reference evidence="9 10" key="1">
    <citation type="submission" date="2016-09" db="EMBL/GenBank/DDBJ databases">
        <title>genome sequence of Mycobacterium sp. 739 SCH.</title>
        <authorList>
            <person name="Greninger A.L."/>
            <person name="Qin X."/>
            <person name="Jerome K."/>
            <person name="Vora S."/>
            <person name="Quinn K."/>
        </authorList>
    </citation>
    <scope>NUCLEOTIDE SEQUENCE [LARGE SCALE GENOMIC DNA]</scope>
    <source>
        <strain evidence="9 10">SCH</strain>
    </source>
</reference>
<evidence type="ECO:0000313" key="10">
    <source>
        <dbReference type="Proteomes" id="UP000178953"/>
    </source>
</evidence>
<evidence type="ECO:0000256" key="6">
    <source>
        <dbReference type="ARBA" id="ARBA00024937"/>
    </source>
</evidence>
<dbReference type="OrthoDB" id="7688673at2"/>
<comment type="caution">
    <text evidence="9">The sequence shown here is derived from an EMBL/GenBank/DDBJ whole genome shotgun (WGS) entry which is preliminary data.</text>
</comment>
<dbReference type="InterPro" id="IPR018356">
    <property type="entry name" value="Tscrpt_reg_HTH_DeoR_CS"/>
</dbReference>
<dbReference type="Gene3D" id="3.40.50.1360">
    <property type="match status" value="1"/>
</dbReference>
<sequence length="255" mass="26397">MLPVARHDAIVDLVNGAHAVSTDELVTRLGVSAETVRRDLALLEERGALRRVHGGAASVQRRGTGEEPSFSERSAIRHEAKAQIARLAVDLLAPGQTVIIDIGTTAVAVARAIPPTFRGTVVTPSLLVAIELAGRRGVDVLVSGGRVRSGDLACSNAHARTLFADVYADIAFIGSGGVDASAGLTDYHLDEVDVRRTMIANSAASYVLADSSKLGRIGPHRVCPLTAVTGLITEECTSPAVAAAVREAGGVVLSA</sequence>
<dbReference type="Gene3D" id="1.10.10.10">
    <property type="entry name" value="Winged helix-like DNA-binding domain superfamily/Winged helix DNA-binding domain"/>
    <property type="match status" value="1"/>
</dbReference>
<comment type="function">
    <text evidence="6">Repressor of the lactose catabolism operon. Galactose-6-phosphate is the inducer.</text>
</comment>